<name>A0A0D6JVS3_9EURY</name>
<evidence type="ECO:0000256" key="1">
    <source>
        <dbReference type="SAM" id="Phobius"/>
    </source>
</evidence>
<dbReference type="Pfam" id="PF09335">
    <property type="entry name" value="VTT_dom"/>
    <property type="match status" value="1"/>
</dbReference>
<dbReference type="EMBL" id="CSTE01000004">
    <property type="protein sequence ID" value="CQR52625.1"/>
    <property type="molecule type" value="Genomic_DNA"/>
</dbReference>
<proteinExistence type="predicted"/>
<dbReference type="AlphaFoldDB" id="A0A0D6JVS3"/>
<evidence type="ECO:0000313" key="4">
    <source>
        <dbReference type="Proteomes" id="UP000198902"/>
    </source>
</evidence>
<feature type="transmembrane region" description="Helical" evidence="1">
    <location>
        <begin position="53"/>
        <end position="74"/>
    </location>
</feature>
<gene>
    <name evidence="3" type="ORF">BN996_03232</name>
</gene>
<sequence>MLDVLETVELSTAFFASLGAPGLLLVAFLEFFLLPVPPDLVLVPLSATNPEFALLYAVVATVGSVSAGLVGFLMGKKGGRRALDSRFAGERIHKVERYFERSGFATVAFGAFAPIPEGYELLSIGSGVFDLDLRTYLAASVLGRGGRYALEAILAVYLGEAARSLSEVDVYSIIGVATAVVLVAYAVRSRWFSEPSADPMQ</sequence>
<evidence type="ECO:0000259" key="2">
    <source>
        <dbReference type="Pfam" id="PF09335"/>
    </source>
</evidence>
<protein>
    <submittedName>
        <fullName evidence="3">SNARE associated Golgi protein</fullName>
    </submittedName>
</protein>
<dbReference type="InterPro" id="IPR051311">
    <property type="entry name" value="DedA_domain"/>
</dbReference>
<reference evidence="4" key="1">
    <citation type="submission" date="2015-03" db="EMBL/GenBank/DDBJ databases">
        <authorList>
            <person name="Urmite Genomes"/>
        </authorList>
    </citation>
    <scope>NUCLEOTIDE SEQUENCE [LARGE SCALE GENOMIC DNA]</scope>
    <source>
        <strain evidence="4">Arc-Hr</strain>
    </source>
</reference>
<keyword evidence="1" id="KW-0472">Membrane</keyword>
<feature type="domain" description="VTT" evidence="2">
    <location>
        <begin position="56"/>
        <end position="150"/>
    </location>
</feature>
<dbReference type="Proteomes" id="UP000198902">
    <property type="component" value="Unassembled WGS sequence"/>
</dbReference>
<keyword evidence="4" id="KW-1185">Reference proteome</keyword>
<feature type="transmembrane region" description="Helical" evidence="1">
    <location>
        <begin position="12"/>
        <end position="33"/>
    </location>
</feature>
<dbReference type="PANTHER" id="PTHR42709:SF11">
    <property type="entry name" value="DEDA FAMILY PROTEIN"/>
    <property type="match status" value="1"/>
</dbReference>
<dbReference type="OrthoDB" id="214123at2157"/>
<feature type="transmembrane region" description="Helical" evidence="1">
    <location>
        <begin position="168"/>
        <end position="187"/>
    </location>
</feature>
<dbReference type="RefSeq" id="WP_089780698.1">
    <property type="nucleotide sequence ID" value="NZ_CABLRR010000004.1"/>
</dbReference>
<keyword evidence="1" id="KW-1133">Transmembrane helix</keyword>
<keyword evidence="1" id="KW-0812">Transmembrane</keyword>
<dbReference type="GO" id="GO:0005886">
    <property type="term" value="C:plasma membrane"/>
    <property type="evidence" value="ECO:0007669"/>
    <property type="project" value="TreeGrafter"/>
</dbReference>
<dbReference type="PANTHER" id="PTHR42709">
    <property type="entry name" value="ALKALINE PHOSPHATASE LIKE PROTEIN"/>
    <property type="match status" value="1"/>
</dbReference>
<dbReference type="InterPro" id="IPR032816">
    <property type="entry name" value="VTT_dom"/>
</dbReference>
<accession>A0A0D6JVS3</accession>
<evidence type="ECO:0000313" key="3">
    <source>
        <dbReference type="EMBL" id="CQR52625.1"/>
    </source>
</evidence>
<organism evidence="3 4">
    <name type="scientific">Haloferax massiliensis</name>
    <dbReference type="NCBI Taxonomy" id="1476858"/>
    <lineage>
        <taxon>Archaea</taxon>
        <taxon>Methanobacteriati</taxon>
        <taxon>Methanobacteriota</taxon>
        <taxon>Stenosarchaea group</taxon>
        <taxon>Halobacteria</taxon>
        <taxon>Halobacteriales</taxon>
        <taxon>Haloferacaceae</taxon>
        <taxon>Haloferax</taxon>
    </lineage>
</organism>